<dbReference type="GO" id="GO:0005886">
    <property type="term" value="C:plasma membrane"/>
    <property type="evidence" value="ECO:0007669"/>
    <property type="project" value="UniProtKB-SubCell"/>
</dbReference>
<dbReference type="InterPro" id="IPR036259">
    <property type="entry name" value="MFS_trans_sf"/>
</dbReference>
<accession>A0A2H3LAI5</accession>
<keyword evidence="2 5" id="KW-0812">Transmembrane</keyword>
<dbReference type="OrthoDB" id="9793283at2"/>
<dbReference type="PANTHER" id="PTHR24002">
    <property type="entry name" value="SOLUTE CARRIER FAMILY 22 MEMBER 18"/>
    <property type="match status" value="1"/>
</dbReference>
<dbReference type="InterPro" id="IPR020846">
    <property type="entry name" value="MFS_dom"/>
</dbReference>
<feature type="transmembrane region" description="Helical" evidence="5">
    <location>
        <begin position="7"/>
        <end position="27"/>
    </location>
</feature>
<feature type="transmembrane region" description="Helical" evidence="5">
    <location>
        <begin position="39"/>
        <end position="59"/>
    </location>
</feature>
<dbReference type="InterPro" id="IPR001958">
    <property type="entry name" value="Tet-R_TetA/multi-R_MdtG-like"/>
</dbReference>
<dbReference type="AlphaFoldDB" id="A0A2H3LAI5"/>
<feature type="transmembrane region" description="Helical" evidence="5">
    <location>
        <begin position="243"/>
        <end position="262"/>
    </location>
</feature>
<dbReference type="PANTHER" id="PTHR24002:SF3">
    <property type="entry name" value="SOLUTE CARRIER FAMILY 22 MEMBER 18"/>
    <property type="match status" value="1"/>
</dbReference>
<feature type="transmembrane region" description="Helical" evidence="5">
    <location>
        <begin position="274"/>
        <end position="295"/>
    </location>
</feature>
<proteinExistence type="predicted"/>
<sequence length="392" mass="41646">MQKSPLLAIFLVVFIDMLGFGIILPLLPFYAEHLGASEVQVGLLLVTYAAAQFVGAPIIGSLSDRFGRRRILVLSQVGTVLGFVLLGLATSLPMLFLARFVGGIMASNITVAQAYISDVTDESNRARGLALIGAAFGLGFILGPVFGGILATFSFAMPAFAAAAVAFVSLLVTLTVLPEPPQRRRSGQGGPIATFKTIFRLSQRPVLKPLYLTGFLSALALIFFQSCFALYGERRYSFGPREIGLLLAYVGVITVILQAGFTGRLVKHFGEERLIITGTILLYASLMITAIAWIWPILLISLMLVALGSGLIGPSLQSLLIRTSEADERGQVLGVYTSLDSLARMVAPIPATWMLGAVAPGAPLVLGGVLAALAGVVAYGVYRRRPVLPHAI</sequence>
<evidence type="ECO:0000256" key="3">
    <source>
        <dbReference type="ARBA" id="ARBA00022989"/>
    </source>
</evidence>
<feature type="domain" description="Major facilitator superfamily (MFS) profile" evidence="6">
    <location>
        <begin position="5"/>
        <end position="386"/>
    </location>
</feature>
<dbReference type="PROSITE" id="PS50850">
    <property type="entry name" value="MFS"/>
    <property type="match status" value="1"/>
</dbReference>
<feature type="transmembrane region" description="Helical" evidence="5">
    <location>
        <begin position="96"/>
        <end position="116"/>
    </location>
</feature>
<organism evidence="7 8">
    <name type="scientific">Candidatus Chloroploca asiatica</name>
    <dbReference type="NCBI Taxonomy" id="1506545"/>
    <lineage>
        <taxon>Bacteria</taxon>
        <taxon>Bacillati</taxon>
        <taxon>Chloroflexota</taxon>
        <taxon>Chloroflexia</taxon>
        <taxon>Chloroflexales</taxon>
        <taxon>Chloroflexineae</taxon>
        <taxon>Oscillochloridaceae</taxon>
        <taxon>Candidatus Chloroploca</taxon>
    </lineage>
</organism>
<gene>
    <name evidence="7" type="ORF">A9Q02_12135</name>
</gene>
<protein>
    <recommendedName>
        <fullName evidence="6">Major facilitator superfamily (MFS) profile domain-containing protein</fullName>
    </recommendedName>
</protein>
<keyword evidence="8" id="KW-1185">Reference proteome</keyword>
<feature type="transmembrane region" description="Helical" evidence="5">
    <location>
        <begin position="128"/>
        <end position="149"/>
    </location>
</feature>
<feature type="transmembrane region" description="Helical" evidence="5">
    <location>
        <begin position="71"/>
        <end position="90"/>
    </location>
</feature>
<keyword evidence="3 5" id="KW-1133">Transmembrane helix</keyword>
<reference evidence="7 8" key="1">
    <citation type="submission" date="2016-05" db="EMBL/GenBank/DDBJ databases">
        <authorList>
            <person name="Lavstsen T."/>
            <person name="Jespersen J.S."/>
        </authorList>
    </citation>
    <scope>NUCLEOTIDE SEQUENCE [LARGE SCALE GENOMIC DNA]</scope>
    <source>
        <strain evidence="7 8">B7-9</strain>
    </source>
</reference>
<comment type="caution">
    <text evidence="7">The sequence shown here is derived from an EMBL/GenBank/DDBJ whole genome shotgun (WGS) entry which is preliminary data.</text>
</comment>
<dbReference type="RefSeq" id="WP_097651864.1">
    <property type="nucleotide sequence ID" value="NZ_LYXE01000072.1"/>
</dbReference>
<feature type="transmembrane region" description="Helical" evidence="5">
    <location>
        <begin position="155"/>
        <end position="177"/>
    </location>
</feature>
<evidence type="ECO:0000256" key="2">
    <source>
        <dbReference type="ARBA" id="ARBA00022692"/>
    </source>
</evidence>
<comment type="subcellular location">
    <subcellularLocation>
        <location evidence="1">Cell membrane</location>
        <topology evidence="1">Multi-pass membrane protein</topology>
    </subcellularLocation>
</comment>
<dbReference type="SUPFAM" id="SSF103473">
    <property type="entry name" value="MFS general substrate transporter"/>
    <property type="match status" value="1"/>
</dbReference>
<dbReference type="InterPro" id="IPR011701">
    <property type="entry name" value="MFS"/>
</dbReference>
<dbReference type="Proteomes" id="UP000220922">
    <property type="component" value="Unassembled WGS sequence"/>
</dbReference>
<feature type="transmembrane region" description="Helical" evidence="5">
    <location>
        <begin position="361"/>
        <end position="382"/>
    </location>
</feature>
<dbReference type="GO" id="GO:0022857">
    <property type="term" value="F:transmembrane transporter activity"/>
    <property type="evidence" value="ECO:0007669"/>
    <property type="project" value="InterPro"/>
</dbReference>
<evidence type="ECO:0000256" key="5">
    <source>
        <dbReference type="SAM" id="Phobius"/>
    </source>
</evidence>
<dbReference type="Pfam" id="PF07690">
    <property type="entry name" value="MFS_1"/>
    <property type="match status" value="1"/>
</dbReference>
<name>A0A2H3LAI5_9CHLR</name>
<evidence type="ECO:0000256" key="4">
    <source>
        <dbReference type="ARBA" id="ARBA00023136"/>
    </source>
</evidence>
<dbReference type="Gene3D" id="1.20.1250.20">
    <property type="entry name" value="MFS general substrate transporter like domains"/>
    <property type="match status" value="1"/>
</dbReference>
<evidence type="ECO:0000259" key="6">
    <source>
        <dbReference type="PROSITE" id="PS50850"/>
    </source>
</evidence>
<dbReference type="EMBL" id="LYXE01000072">
    <property type="protein sequence ID" value="PDV99389.1"/>
    <property type="molecule type" value="Genomic_DNA"/>
</dbReference>
<dbReference type="PRINTS" id="PR01035">
    <property type="entry name" value="TCRTETA"/>
</dbReference>
<evidence type="ECO:0000313" key="8">
    <source>
        <dbReference type="Proteomes" id="UP000220922"/>
    </source>
</evidence>
<feature type="transmembrane region" description="Helical" evidence="5">
    <location>
        <begin position="210"/>
        <end position="231"/>
    </location>
</feature>
<evidence type="ECO:0000313" key="7">
    <source>
        <dbReference type="EMBL" id="PDV99389.1"/>
    </source>
</evidence>
<keyword evidence="4 5" id="KW-0472">Membrane</keyword>
<evidence type="ECO:0000256" key="1">
    <source>
        <dbReference type="ARBA" id="ARBA00004651"/>
    </source>
</evidence>